<dbReference type="EMBL" id="BIFQ01000002">
    <property type="protein sequence ID" value="GCE07794.1"/>
    <property type="molecule type" value="Genomic_DNA"/>
</dbReference>
<dbReference type="OrthoDB" id="8588290at2"/>
<dbReference type="Pfam" id="PF24298">
    <property type="entry name" value="DUF7482"/>
    <property type="match status" value="1"/>
</dbReference>
<proteinExistence type="predicted"/>
<dbReference type="AlphaFoldDB" id="A0A401ZLU7"/>
<reference evidence="3" key="1">
    <citation type="submission" date="2018-12" db="EMBL/GenBank/DDBJ databases">
        <title>Tengunoibacter tsumagoiensis gen. nov., sp. nov., Dictyobacter kobayashii sp. nov., D. alpinus sp. nov., and D. joshuensis sp. nov. and description of Dictyobacteraceae fam. nov. within the order Ktedonobacterales isolated from Tengu-no-mugimeshi.</title>
        <authorList>
            <person name="Wang C.M."/>
            <person name="Zheng Y."/>
            <person name="Sakai Y."/>
            <person name="Toyoda A."/>
            <person name="Minakuchi Y."/>
            <person name="Abe K."/>
            <person name="Yokota A."/>
            <person name="Yabe S."/>
        </authorList>
    </citation>
    <scope>NUCLEOTIDE SEQUENCE [LARGE SCALE GENOMIC DNA]</scope>
    <source>
        <strain evidence="3">S-27</strain>
    </source>
</reference>
<dbReference type="Proteomes" id="UP000287224">
    <property type="component" value="Unassembled WGS sequence"/>
</dbReference>
<gene>
    <name evidence="2" type="ORF">KDAU_51230</name>
</gene>
<dbReference type="InterPro" id="IPR055905">
    <property type="entry name" value="DUF7482"/>
</dbReference>
<keyword evidence="3" id="KW-1185">Reference proteome</keyword>
<accession>A0A401ZLU7</accession>
<protein>
    <recommendedName>
        <fullName evidence="1">DUF7482 domain-containing protein</fullName>
    </recommendedName>
</protein>
<feature type="domain" description="DUF7482" evidence="1">
    <location>
        <begin position="80"/>
        <end position="264"/>
    </location>
</feature>
<evidence type="ECO:0000259" key="1">
    <source>
        <dbReference type="Pfam" id="PF24298"/>
    </source>
</evidence>
<name>A0A401ZLU7_9CHLR</name>
<sequence>MSRFIPVRRVWQIALGLFALALVVTALTMPLLHARASTRTTRLQLSDTLLDPSKFVVKSTLQIDLTRGTATLPLHRGQYQGQTVWYIITDASDFGLAHDLGANYAPKLANVPVGCPECVQNVTLTTPANNKFGDAIVNFAGIPDFRPTRQLQAAPAPNAFPPVVAQPGAVAGPGYSPFIRILGSPVIYNAPIVAVGNGPFDLSHHTNTHDRVVGIDTQKGTVELLLVNGFDAHQPILYLSTDASTPLAATLERAIYVPVLNKLSFLGGDDFLGSARERIFGLINGQTGATNPQAQGFNHLLLDTGAALDATPENIGTGKAIDHADPLNVQGDFPTLADPMHANAYSPAWDLQLGQWTNAAVSQGLNTRQTDENDILNLVNQGLITGPGGAPFGSVGIVINCPPIAFLNEAPTNP</sequence>
<evidence type="ECO:0000313" key="3">
    <source>
        <dbReference type="Proteomes" id="UP000287224"/>
    </source>
</evidence>
<evidence type="ECO:0000313" key="2">
    <source>
        <dbReference type="EMBL" id="GCE07794.1"/>
    </source>
</evidence>
<comment type="caution">
    <text evidence="2">The sequence shown here is derived from an EMBL/GenBank/DDBJ whole genome shotgun (WGS) entry which is preliminary data.</text>
</comment>
<dbReference type="RefSeq" id="WP_126599877.1">
    <property type="nucleotide sequence ID" value="NZ_BIFQ01000002.1"/>
</dbReference>
<organism evidence="2 3">
    <name type="scientific">Dictyobacter aurantiacus</name>
    <dbReference type="NCBI Taxonomy" id="1936993"/>
    <lineage>
        <taxon>Bacteria</taxon>
        <taxon>Bacillati</taxon>
        <taxon>Chloroflexota</taxon>
        <taxon>Ktedonobacteria</taxon>
        <taxon>Ktedonobacterales</taxon>
        <taxon>Dictyobacteraceae</taxon>
        <taxon>Dictyobacter</taxon>
    </lineage>
</organism>